<evidence type="ECO:0000259" key="1">
    <source>
        <dbReference type="Pfam" id="PF01937"/>
    </source>
</evidence>
<dbReference type="RefSeq" id="WP_181551376.1">
    <property type="nucleotide sequence ID" value="NZ_JACDUS010000005.1"/>
</dbReference>
<dbReference type="InterPro" id="IPR002791">
    <property type="entry name" value="ARMT1-like_metal-bd"/>
</dbReference>
<name>A0A7W0C9M0_9BACT</name>
<keyword evidence="3" id="KW-1185">Reference proteome</keyword>
<proteinExistence type="predicted"/>
<organism evidence="2 3">
    <name type="scientific">Desulfosalsimonas propionicica</name>
    <dbReference type="NCBI Taxonomy" id="332175"/>
    <lineage>
        <taxon>Bacteria</taxon>
        <taxon>Pseudomonadati</taxon>
        <taxon>Thermodesulfobacteriota</taxon>
        <taxon>Desulfobacteria</taxon>
        <taxon>Desulfobacterales</taxon>
        <taxon>Desulfosalsimonadaceae</taxon>
        <taxon>Desulfosalsimonas</taxon>
    </lineage>
</organism>
<gene>
    <name evidence="2" type="ORF">HNR65_002047</name>
</gene>
<dbReference type="SUPFAM" id="SSF111321">
    <property type="entry name" value="AF1104-like"/>
    <property type="match status" value="1"/>
</dbReference>
<dbReference type="Pfam" id="PF01937">
    <property type="entry name" value="ARMT1-like_dom"/>
    <property type="match status" value="1"/>
</dbReference>
<dbReference type="PIRSF" id="PIRSF006593">
    <property type="entry name" value="UCP006593"/>
    <property type="match status" value="1"/>
</dbReference>
<comment type="caution">
    <text evidence="2">The sequence shown here is derived from an EMBL/GenBank/DDBJ whole genome shotgun (WGS) entry which is preliminary data.</text>
</comment>
<accession>A0A7W0C9M0</accession>
<evidence type="ECO:0000313" key="3">
    <source>
        <dbReference type="Proteomes" id="UP000525298"/>
    </source>
</evidence>
<feature type="domain" description="Damage-control phosphatase ARMT1-like metal-binding" evidence="1">
    <location>
        <begin position="6"/>
        <end position="274"/>
    </location>
</feature>
<protein>
    <recommendedName>
        <fullName evidence="1">Damage-control phosphatase ARMT1-like metal-binding domain-containing protein</fullName>
    </recommendedName>
</protein>
<reference evidence="2 3" key="1">
    <citation type="submission" date="2020-07" db="EMBL/GenBank/DDBJ databases">
        <title>Genomic Encyclopedia of Type Strains, Phase IV (KMG-IV): sequencing the most valuable type-strain genomes for metagenomic binning, comparative biology and taxonomic classification.</title>
        <authorList>
            <person name="Goeker M."/>
        </authorList>
    </citation>
    <scope>NUCLEOTIDE SEQUENCE [LARGE SCALE GENOMIC DNA]</scope>
    <source>
        <strain evidence="2 3">DSM 17721</strain>
    </source>
</reference>
<sequence length="288" mass="31275">MKTYFACMPCFLNQALRACRFMGLDDQKTRQVINAVAKLIPQIPMESSPPETGRAVYQIIREISGNADPYQQVKAENTANALALYPVMKQMAAAAANPLAAAVRIAAAGNVIDCGVNASYAIEKEVDQMLENEFAVFDMDAFLAQLEKTERILYIGDNAGECVFDRVLIEQLPRPVTYVVRQAPIINDATMEDALAAGIDRVADIVSSGTDAPGTVLSTCTSDFLDLLKQPWLKISKGQGNYEALSAGPYPVFFLLKAKCSVIARDLDVDEGQMIFASSSPPDFSRAS</sequence>
<dbReference type="InterPro" id="IPR014444">
    <property type="entry name" value="PH1575-like"/>
</dbReference>
<dbReference type="InterPro" id="IPR036075">
    <property type="entry name" value="ARMT-1-like_metal-bd_sf"/>
</dbReference>
<dbReference type="EMBL" id="JACDUS010000005">
    <property type="protein sequence ID" value="MBA2881716.1"/>
    <property type="molecule type" value="Genomic_DNA"/>
</dbReference>
<evidence type="ECO:0000313" key="2">
    <source>
        <dbReference type="EMBL" id="MBA2881716.1"/>
    </source>
</evidence>
<dbReference type="AlphaFoldDB" id="A0A7W0C9M0"/>
<dbReference type="Proteomes" id="UP000525298">
    <property type="component" value="Unassembled WGS sequence"/>
</dbReference>
<dbReference type="Gene3D" id="1.10.285.20">
    <property type="entry name" value="Uncharacterised protein PF01937, DUF89, domain 2"/>
    <property type="match status" value="1"/>
</dbReference>
<dbReference type="Gene3D" id="3.40.50.10880">
    <property type="entry name" value="Uncharacterised protein PF01937, DUF89, domain 3"/>
    <property type="match status" value="1"/>
</dbReference>